<evidence type="ECO:0000256" key="3">
    <source>
        <dbReference type="SAM" id="SignalP"/>
    </source>
</evidence>
<feature type="domain" description="Galectin" evidence="4">
    <location>
        <begin position="40"/>
        <end position="184"/>
    </location>
</feature>
<dbReference type="Gene3D" id="2.60.120.200">
    <property type="match status" value="1"/>
</dbReference>
<evidence type="ECO:0000256" key="1">
    <source>
        <dbReference type="ARBA" id="ARBA00022734"/>
    </source>
</evidence>
<gene>
    <name evidence="5" type="ORF">CAUJ_LOCUS2285</name>
</gene>
<dbReference type="SUPFAM" id="SSF49899">
    <property type="entry name" value="Concanavalin A-like lectins/glucanases"/>
    <property type="match status" value="1"/>
</dbReference>
<accession>A0A8S1GS71</accession>
<dbReference type="GO" id="GO:0030246">
    <property type="term" value="F:carbohydrate binding"/>
    <property type="evidence" value="ECO:0007669"/>
    <property type="project" value="UniProtKB-UniRule"/>
</dbReference>
<feature type="signal peptide" evidence="3">
    <location>
        <begin position="1"/>
        <end position="16"/>
    </location>
</feature>
<dbReference type="Pfam" id="PF00337">
    <property type="entry name" value="Gal-bind_lectin"/>
    <property type="match status" value="1"/>
</dbReference>
<protein>
    <recommendedName>
        <fullName evidence="2">Galectin</fullName>
    </recommendedName>
</protein>
<evidence type="ECO:0000313" key="6">
    <source>
        <dbReference type="Proteomes" id="UP000835052"/>
    </source>
</evidence>
<evidence type="ECO:0000256" key="2">
    <source>
        <dbReference type="RuleBase" id="RU102079"/>
    </source>
</evidence>
<dbReference type="Proteomes" id="UP000835052">
    <property type="component" value="Unassembled WGS sequence"/>
</dbReference>
<proteinExistence type="predicted"/>
<dbReference type="EMBL" id="CAJGYM010000004">
    <property type="protein sequence ID" value="CAD6186366.1"/>
    <property type="molecule type" value="Genomic_DNA"/>
</dbReference>
<dbReference type="PROSITE" id="PS51304">
    <property type="entry name" value="GALECTIN"/>
    <property type="match status" value="1"/>
</dbReference>
<dbReference type="InterPro" id="IPR013320">
    <property type="entry name" value="ConA-like_dom_sf"/>
</dbReference>
<comment type="caution">
    <text evidence="5">The sequence shown here is derived from an EMBL/GenBank/DDBJ whole genome shotgun (WGS) entry which is preliminary data.</text>
</comment>
<dbReference type="AlphaFoldDB" id="A0A8S1GS71"/>
<name>A0A8S1GS71_9PELO</name>
<evidence type="ECO:0000259" key="4">
    <source>
        <dbReference type="PROSITE" id="PS51304"/>
    </source>
</evidence>
<organism evidence="5 6">
    <name type="scientific">Caenorhabditis auriculariae</name>
    <dbReference type="NCBI Taxonomy" id="2777116"/>
    <lineage>
        <taxon>Eukaryota</taxon>
        <taxon>Metazoa</taxon>
        <taxon>Ecdysozoa</taxon>
        <taxon>Nematoda</taxon>
        <taxon>Chromadorea</taxon>
        <taxon>Rhabditida</taxon>
        <taxon>Rhabditina</taxon>
        <taxon>Rhabditomorpha</taxon>
        <taxon>Rhabditoidea</taxon>
        <taxon>Rhabditidae</taxon>
        <taxon>Peloderinae</taxon>
        <taxon>Caenorhabditis</taxon>
    </lineage>
</organism>
<dbReference type="InterPro" id="IPR001079">
    <property type="entry name" value="Galectin_CRD"/>
</dbReference>
<sequence length="184" mass="21586">MLGVLFAAVLFATAQGDMIRRLHCSSYNDPMTTLGRSWPVYLSLERPLEYGDRLRFSFVFNSQNNDLGIDLRSYDRDLPWDQNLITLHLRFNQNQHRLVINAHDTPGNWQNNEQSIPWRDNWRHNSLYKIEILYTRGGFEIYELSSQGTELIATFANKHRRHELITSTDNSFTFSEAQFVCMGH</sequence>
<feature type="chain" id="PRO_5035775537" description="Galectin" evidence="3">
    <location>
        <begin position="17"/>
        <end position="184"/>
    </location>
</feature>
<keyword evidence="3" id="KW-0732">Signal</keyword>
<reference evidence="5" key="1">
    <citation type="submission" date="2020-10" db="EMBL/GenBank/DDBJ databases">
        <authorList>
            <person name="Kikuchi T."/>
        </authorList>
    </citation>
    <scope>NUCLEOTIDE SEQUENCE</scope>
    <source>
        <strain evidence="5">NKZ352</strain>
    </source>
</reference>
<keyword evidence="1 2" id="KW-0430">Lectin</keyword>
<evidence type="ECO:0000313" key="5">
    <source>
        <dbReference type="EMBL" id="CAD6186366.1"/>
    </source>
</evidence>
<keyword evidence="6" id="KW-1185">Reference proteome</keyword>